<name>A0A5E4U303_9BURK</name>
<dbReference type="PANTHER" id="PTHR47529">
    <property type="entry name" value="PEPTIDYL-PROLYL CIS-TRANS ISOMERASE D"/>
    <property type="match status" value="1"/>
</dbReference>
<evidence type="ECO:0000256" key="13">
    <source>
        <dbReference type="SAM" id="Phobius"/>
    </source>
</evidence>
<dbReference type="Gene3D" id="3.10.50.40">
    <property type="match status" value="1"/>
</dbReference>
<comment type="similarity">
    <text evidence="9">Belongs to the PpiD chaperone family.</text>
</comment>
<dbReference type="InterPro" id="IPR023058">
    <property type="entry name" value="PPIase_PpiC_CS"/>
</dbReference>
<feature type="domain" description="PpiC" evidence="14">
    <location>
        <begin position="271"/>
        <end position="375"/>
    </location>
</feature>
<dbReference type="AlphaFoldDB" id="A0A5E4U303"/>
<keyword evidence="4 13" id="KW-0812">Transmembrane</keyword>
<dbReference type="PANTHER" id="PTHR47529:SF1">
    <property type="entry name" value="PERIPLASMIC CHAPERONE PPID"/>
    <property type="match status" value="1"/>
</dbReference>
<dbReference type="GO" id="GO:0005886">
    <property type="term" value="C:plasma membrane"/>
    <property type="evidence" value="ECO:0007669"/>
    <property type="project" value="UniProtKB-SubCell"/>
</dbReference>
<proteinExistence type="inferred from homology"/>
<evidence type="ECO:0000256" key="10">
    <source>
        <dbReference type="ARBA" id="ARBA00040743"/>
    </source>
</evidence>
<dbReference type="Gene3D" id="1.10.4030.10">
    <property type="entry name" value="Porin chaperone SurA, peptide-binding domain"/>
    <property type="match status" value="1"/>
</dbReference>
<keyword evidence="2" id="KW-1003">Cell membrane</keyword>
<dbReference type="OrthoDB" id="9812372at2"/>
<dbReference type="PROSITE" id="PS50198">
    <property type="entry name" value="PPIC_PPIASE_2"/>
    <property type="match status" value="1"/>
</dbReference>
<evidence type="ECO:0000256" key="7">
    <source>
        <dbReference type="ARBA" id="ARBA00023186"/>
    </source>
</evidence>
<dbReference type="SUPFAM" id="SSF54534">
    <property type="entry name" value="FKBP-like"/>
    <property type="match status" value="1"/>
</dbReference>
<keyword evidence="6 13" id="KW-0472">Membrane</keyword>
<dbReference type="InterPro" id="IPR027304">
    <property type="entry name" value="Trigger_fact/SurA_dom_sf"/>
</dbReference>
<dbReference type="GO" id="GO:0003755">
    <property type="term" value="F:peptidyl-prolyl cis-trans isomerase activity"/>
    <property type="evidence" value="ECO:0007669"/>
    <property type="project" value="UniProtKB-KW"/>
</dbReference>
<gene>
    <name evidence="15" type="primary">ppiD_1</name>
    <name evidence="15" type="ORF">PEP31012_01720</name>
</gene>
<dbReference type="InterPro" id="IPR046357">
    <property type="entry name" value="PPIase_dom_sf"/>
</dbReference>
<keyword evidence="16" id="KW-1185">Reference proteome</keyword>
<evidence type="ECO:0000256" key="8">
    <source>
        <dbReference type="ARBA" id="ARBA00023235"/>
    </source>
</evidence>
<evidence type="ECO:0000256" key="12">
    <source>
        <dbReference type="PROSITE-ProRule" id="PRU00278"/>
    </source>
</evidence>
<comment type="subcellular location">
    <subcellularLocation>
        <location evidence="1">Cell inner membrane</location>
        <topology evidence="1">Single-pass type II membrane protein</topology>
        <orientation evidence="1">Periplasmic side</orientation>
    </subcellularLocation>
</comment>
<keyword evidence="7" id="KW-0143">Chaperone</keyword>
<evidence type="ECO:0000256" key="4">
    <source>
        <dbReference type="ARBA" id="ARBA00022692"/>
    </source>
</evidence>
<dbReference type="Pfam" id="PF13624">
    <property type="entry name" value="SurA_N_3"/>
    <property type="match status" value="1"/>
</dbReference>
<reference evidence="15 16" key="1">
    <citation type="submission" date="2019-08" db="EMBL/GenBank/DDBJ databases">
        <authorList>
            <person name="Peeters C."/>
        </authorList>
    </citation>
    <scope>NUCLEOTIDE SEQUENCE [LARGE SCALE GENOMIC DNA]</scope>
    <source>
        <strain evidence="15 16">LMG 31012</strain>
    </source>
</reference>
<dbReference type="Pfam" id="PF13616">
    <property type="entry name" value="Rotamase_3"/>
    <property type="match status" value="1"/>
</dbReference>
<evidence type="ECO:0000313" key="16">
    <source>
        <dbReference type="Proteomes" id="UP000400981"/>
    </source>
</evidence>
<protein>
    <recommendedName>
        <fullName evidence="10">Periplasmic chaperone PpiD</fullName>
    </recommendedName>
    <alternativeName>
        <fullName evidence="11">Periplasmic folding chaperone</fullName>
    </alternativeName>
</protein>
<dbReference type="RefSeq" id="WP_150588955.1">
    <property type="nucleotide sequence ID" value="NZ_CABPSH010000003.1"/>
</dbReference>
<keyword evidence="8 12" id="KW-0413">Isomerase</keyword>
<keyword evidence="3" id="KW-0997">Cell inner membrane</keyword>
<dbReference type="PROSITE" id="PS01096">
    <property type="entry name" value="PPIC_PPIASE_1"/>
    <property type="match status" value="1"/>
</dbReference>
<sequence>MFDFIRRHQRLVLIFLTVLIVPSFVVFGVHGWQEYAADAGTIAKVGDQTVTRQEYDSVLRAQTERMQQMFGGAVDASQINTPEMRGAVLDNLIQQKLLTQETLKKHLSVPDAQVREALLAIPAIAQLRRPDGSIDEAKYEQLLSAQNLTPQRLEAQIRFELASNQLPSSVQASAMLPKSVLERFAQLRAQQREVSVLSFPVADYAGKIVPTQAQIQAYYDAHKAAFQTPESAEIQYVVLDPKAMPASAQTPPSDDVLRKMYQDNLKQYTTQEQRRASHILIASPADASPADHAKAKAKADALLEQVRKHPDDFAKLASANSEDPGSKANGGDLGFFTRDAMVKPFADATFALKHEGDVSDVVKSDFGYHIIKLTGIKPEQTKSFDEVKAQLADQYRQQESAKAYAKLADQFTNAVYEQPDSVQPAADKLNLKVQTATVTRTPDPAQAKSPIGNEKLLKAVFGDEALKNKRNTEAVDVGQGVLVSAHVVNYHPAATPPLAQIEAQVKAKVIADLAEQAAKSAGEAKLEALKKGGDAAFGAAQTVSRDNPGKLPATALSAIFSADTTHLPAYVGVALGEDQGYAVYRIGKVTQPAEQDAQRLAAQAQQLNQLAAQAEWNAWLGDLRARSKVKIVNDVTKSGA</sequence>
<dbReference type="InterPro" id="IPR052029">
    <property type="entry name" value="PpiD_chaperone"/>
</dbReference>
<evidence type="ECO:0000256" key="2">
    <source>
        <dbReference type="ARBA" id="ARBA00022475"/>
    </source>
</evidence>
<evidence type="ECO:0000256" key="11">
    <source>
        <dbReference type="ARBA" id="ARBA00042775"/>
    </source>
</evidence>
<evidence type="ECO:0000256" key="5">
    <source>
        <dbReference type="ARBA" id="ARBA00022989"/>
    </source>
</evidence>
<keyword evidence="5 13" id="KW-1133">Transmembrane helix</keyword>
<feature type="transmembrane region" description="Helical" evidence="13">
    <location>
        <begin position="12"/>
        <end position="32"/>
    </location>
</feature>
<dbReference type="InterPro" id="IPR000297">
    <property type="entry name" value="PPIase_PpiC"/>
</dbReference>
<dbReference type="EMBL" id="CABPSH010000003">
    <property type="protein sequence ID" value="VVD93448.1"/>
    <property type="molecule type" value="Genomic_DNA"/>
</dbReference>
<evidence type="ECO:0000256" key="3">
    <source>
        <dbReference type="ARBA" id="ARBA00022519"/>
    </source>
</evidence>
<keyword evidence="12" id="KW-0697">Rotamase</keyword>
<evidence type="ECO:0000256" key="1">
    <source>
        <dbReference type="ARBA" id="ARBA00004382"/>
    </source>
</evidence>
<dbReference type="Proteomes" id="UP000400981">
    <property type="component" value="Unassembled WGS sequence"/>
</dbReference>
<organism evidence="15 16">
    <name type="scientific">Pandoraea eparura</name>
    <dbReference type="NCBI Taxonomy" id="2508291"/>
    <lineage>
        <taxon>Bacteria</taxon>
        <taxon>Pseudomonadati</taxon>
        <taxon>Pseudomonadota</taxon>
        <taxon>Betaproteobacteria</taxon>
        <taxon>Burkholderiales</taxon>
        <taxon>Burkholderiaceae</taxon>
        <taxon>Pandoraea</taxon>
    </lineage>
</organism>
<dbReference type="SUPFAM" id="SSF109998">
    <property type="entry name" value="Triger factor/SurA peptide-binding domain-like"/>
    <property type="match status" value="1"/>
</dbReference>
<evidence type="ECO:0000256" key="9">
    <source>
        <dbReference type="ARBA" id="ARBA00038408"/>
    </source>
</evidence>
<evidence type="ECO:0000259" key="14">
    <source>
        <dbReference type="PROSITE" id="PS50198"/>
    </source>
</evidence>
<evidence type="ECO:0000256" key="6">
    <source>
        <dbReference type="ARBA" id="ARBA00023136"/>
    </source>
</evidence>
<accession>A0A5E4U303</accession>
<evidence type="ECO:0000313" key="15">
    <source>
        <dbReference type="EMBL" id="VVD93448.1"/>
    </source>
</evidence>